<dbReference type="CDD" id="cd04793">
    <property type="entry name" value="LanC"/>
    <property type="match status" value="1"/>
</dbReference>
<dbReference type="OrthoDB" id="1882482at2"/>
<keyword evidence="3" id="KW-1185">Reference proteome</keyword>
<evidence type="ECO:0000313" key="2">
    <source>
        <dbReference type="EMBL" id="NBE54946.1"/>
    </source>
</evidence>
<dbReference type="EMBL" id="JAAAHS010000266">
    <property type="protein sequence ID" value="NBE54946.1"/>
    <property type="molecule type" value="Genomic_DNA"/>
</dbReference>
<dbReference type="AlphaFoldDB" id="A0A964UUW9"/>
<reference evidence="2" key="1">
    <citation type="submission" date="2020-01" db="EMBL/GenBank/DDBJ databases">
        <title>Whole-genome analyses of novel actinobacteria.</title>
        <authorList>
            <person name="Sahin N."/>
        </authorList>
    </citation>
    <scope>NUCLEOTIDE SEQUENCE</scope>
    <source>
        <strain evidence="2">YC537</strain>
    </source>
</reference>
<organism evidence="2 3">
    <name type="scientific">Streptomyces boluensis</name>
    <dbReference type="NCBI Taxonomy" id="1775135"/>
    <lineage>
        <taxon>Bacteria</taxon>
        <taxon>Bacillati</taxon>
        <taxon>Actinomycetota</taxon>
        <taxon>Actinomycetes</taxon>
        <taxon>Kitasatosporales</taxon>
        <taxon>Streptomycetaceae</taxon>
        <taxon>Streptomyces</taxon>
    </lineage>
</organism>
<dbReference type="Gene3D" id="1.50.10.20">
    <property type="match status" value="1"/>
</dbReference>
<evidence type="ECO:0000256" key="1">
    <source>
        <dbReference type="PIRSR" id="PIRSR607822-1"/>
    </source>
</evidence>
<feature type="binding site" evidence="1">
    <location>
        <position position="303"/>
    </location>
    <ligand>
        <name>Zn(2+)</name>
        <dbReference type="ChEBI" id="CHEBI:29105"/>
    </ligand>
</feature>
<comment type="caution">
    <text evidence="2">The sequence shown here is derived from an EMBL/GenBank/DDBJ whole genome shotgun (WGS) entry which is preliminary data.</text>
</comment>
<evidence type="ECO:0000313" key="3">
    <source>
        <dbReference type="Proteomes" id="UP000598297"/>
    </source>
</evidence>
<dbReference type="GO" id="GO:0046872">
    <property type="term" value="F:metal ion binding"/>
    <property type="evidence" value="ECO:0007669"/>
    <property type="project" value="UniProtKB-KW"/>
</dbReference>
<dbReference type="SMART" id="SM01260">
    <property type="entry name" value="LANC_like"/>
    <property type="match status" value="1"/>
</dbReference>
<sequence length="381" mass="40520">MNNLHDLGSGLAGTALYDAVLARHGDMWEAAHTSAKALTSRPVDTHPVTASLYQGLPAVAYVLQTAGHDGYASTLEALDRKIDILVDQRLEAAYTRMASQRPPRIREFDLISGLTGVGAYLLHRRRTDSLTNVAAYLARLLTEPAVVDGQAVPGWWAHDSPRGRYDDDWPLGHANFGIAHGAAGPVALLALCVRSGIVQLPLVQEALAEGCAVLSQWARPLDGGGTGWPETLGLHAFLDGPRLGGAQGRPSWCYGTPGIARSLQLAATACENTPARRLAERAFLSCVTDDGQLALLEDATVCHGWSGLLLTADRIAADASHDAIAHELPALRERLTDHTVQHGIPDGPGLLTGADGALLTLHTLTPSQPVDPMWETCLLLN</sequence>
<name>A0A964UUW9_9ACTN</name>
<accession>A0A964UUW9</accession>
<dbReference type="SUPFAM" id="SSF158745">
    <property type="entry name" value="LanC-like"/>
    <property type="match status" value="1"/>
</dbReference>
<feature type="binding site" evidence="1">
    <location>
        <position position="253"/>
    </location>
    <ligand>
        <name>Zn(2+)</name>
        <dbReference type="ChEBI" id="CHEBI:29105"/>
    </ligand>
</feature>
<dbReference type="PRINTS" id="PR01950">
    <property type="entry name" value="LANCSUPER"/>
</dbReference>
<dbReference type="GO" id="GO:0031179">
    <property type="term" value="P:peptide modification"/>
    <property type="evidence" value="ECO:0007669"/>
    <property type="project" value="InterPro"/>
</dbReference>
<dbReference type="InterPro" id="IPR033889">
    <property type="entry name" value="LanC"/>
</dbReference>
<gene>
    <name evidence="2" type="ORF">GUY60_26675</name>
</gene>
<keyword evidence="1" id="KW-0862">Zinc</keyword>
<proteinExistence type="predicted"/>
<dbReference type="RefSeq" id="WP_161702249.1">
    <property type="nucleotide sequence ID" value="NZ_JAAAHS010000266.1"/>
</dbReference>
<dbReference type="Proteomes" id="UP000598297">
    <property type="component" value="Unassembled WGS sequence"/>
</dbReference>
<dbReference type="PRINTS" id="PR01955">
    <property type="entry name" value="LANCFRANKIA"/>
</dbReference>
<dbReference type="InterPro" id="IPR007822">
    <property type="entry name" value="LANC-like"/>
</dbReference>
<dbReference type="Pfam" id="PF05147">
    <property type="entry name" value="LANC_like"/>
    <property type="match status" value="1"/>
</dbReference>
<keyword evidence="1" id="KW-0479">Metal-binding</keyword>
<feature type="binding site" evidence="1">
    <location>
        <position position="302"/>
    </location>
    <ligand>
        <name>Zn(2+)</name>
        <dbReference type="ChEBI" id="CHEBI:29105"/>
    </ligand>
</feature>
<protein>
    <submittedName>
        <fullName evidence="2">Lanthionine synthetase C family protein</fullName>
    </submittedName>
</protein>